<keyword evidence="3" id="KW-1185">Reference proteome</keyword>
<name>A0AAJ0HHR0_9PEZI</name>
<dbReference type="SUPFAM" id="SSF75304">
    <property type="entry name" value="Amidase signature (AS) enzymes"/>
    <property type="match status" value="1"/>
</dbReference>
<sequence>MAATPDVLLATVAGLPCYVPATPLFKPQENLLRRPSEEKPLSGLRVVIKDVIDMAGVPTSAGIKAYGMLYGVKENNVVCVDNLLDAGAVILGGVKTVQFASGENAKDWLTISPLSTPEVTATRSRLQQCRKRHGLLRLRLDRYCPWD</sequence>
<dbReference type="Proteomes" id="UP001275084">
    <property type="component" value="Unassembled WGS sequence"/>
</dbReference>
<dbReference type="Gene3D" id="3.90.1300.10">
    <property type="entry name" value="Amidase signature (AS) domain"/>
    <property type="match status" value="1"/>
</dbReference>
<accession>A0AAJ0HHR0</accession>
<protein>
    <recommendedName>
        <fullName evidence="1">Amidase domain-containing protein</fullName>
    </recommendedName>
</protein>
<dbReference type="Pfam" id="PF01425">
    <property type="entry name" value="Amidase"/>
    <property type="match status" value="1"/>
</dbReference>
<evidence type="ECO:0000259" key="1">
    <source>
        <dbReference type="Pfam" id="PF01425"/>
    </source>
</evidence>
<gene>
    <name evidence="2" type="ORF">B0T25DRAFT_607010</name>
</gene>
<reference evidence="2" key="1">
    <citation type="journal article" date="2023" name="Mol. Phylogenet. Evol.">
        <title>Genome-scale phylogeny and comparative genomics of the fungal order Sordariales.</title>
        <authorList>
            <person name="Hensen N."/>
            <person name="Bonometti L."/>
            <person name="Westerberg I."/>
            <person name="Brannstrom I.O."/>
            <person name="Guillou S."/>
            <person name="Cros-Aarteil S."/>
            <person name="Calhoun S."/>
            <person name="Haridas S."/>
            <person name="Kuo A."/>
            <person name="Mondo S."/>
            <person name="Pangilinan J."/>
            <person name="Riley R."/>
            <person name="LaButti K."/>
            <person name="Andreopoulos B."/>
            <person name="Lipzen A."/>
            <person name="Chen C."/>
            <person name="Yan M."/>
            <person name="Daum C."/>
            <person name="Ng V."/>
            <person name="Clum A."/>
            <person name="Steindorff A."/>
            <person name="Ohm R.A."/>
            <person name="Martin F."/>
            <person name="Silar P."/>
            <person name="Natvig D.O."/>
            <person name="Lalanne C."/>
            <person name="Gautier V."/>
            <person name="Ament-Velasquez S.L."/>
            <person name="Kruys A."/>
            <person name="Hutchinson M.I."/>
            <person name="Powell A.J."/>
            <person name="Barry K."/>
            <person name="Miller A.N."/>
            <person name="Grigoriev I.V."/>
            <person name="Debuchy R."/>
            <person name="Gladieux P."/>
            <person name="Hiltunen Thoren M."/>
            <person name="Johannesson H."/>
        </authorList>
    </citation>
    <scope>NUCLEOTIDE SEQUENCE</scope>
    <source>
        <strain evidence="2">CBS 955.72</strain>
    </source>
</reference>
<comment type="caution">
    <text evidence="2">The sequence shown here is derived from an EMBL/GenBank/DDBJ whole genome shotgun (WGS) entry which is preliminary data.</text>
</comment>
<dbReference type="InterPro" id="IPR036928">
    <property type="entry name" value="AS_sf"/>
</dbReference>
<evidence type="ECO:0000313" key="2">
    <source>
        <dbReference type="EMBL" id="KAK3352908.1"/>
    </source>
</evidence>
<dbReference type="EMBL" id="JAUIQD010000004">
    <property type="protein sequence ID" value="KAK3352908.1"/>
    <property type="molecule type" value="Genomic_DNA"/>
</dbReference>
<proteinExistence type="predicted"/>
<reference evidence="2" key="2">
    <citation type="submission" date="2023-06" db="EMBL/GenBank/DDBJ databases">
        <authorList>
            <consortium name="Lawrence Berkeley National Laboratory"/>
            <person name="Haridas S."/>
            <person name="Hensen N."/>
            <person name="Bonometti L."/>
            <person name="Westerberg I."/>
            <person name="Brannstrom I.O."/>
            <person name="Guillou S."/>
            <person name="Cros-Aarteil S."/>
            <person name="Calhoun S."/>
            <person name="Kuo A."/>
            <person name="Mondo S."/>
            <person name="Pangilinan J."/>
            <person name="Riley R."/>
            <person name="Labutti K."/>
            <person name="Andreopoulos B."/>
            <person name="Lipzen A."/>
            <person name="Chen C."/>
            <person name="Yanf M."/>
            <person name="Daum C."/>
            <person name="Ng V."/>
            <person name="Clum A."/>
            <person name="Steindorff A."/>
            <person name="Ohm R."/>
            <person name="Martin F."/>
            <person name="Silar P."/>
            <person name="Natvig D."/>
            <person name="Lalanne C."/>
            <person name="Gautier V."/>
            <person name="Ament-Velasquez S.L."/>
            <person name="Kruys A."/>
            <person name="Hutchinson M.I."/>
            <person name="Powell A.J."/>
            <person name="Barry K."/>
            <person name="Miller A.N."/>
            <person name="Grigoriev I.V."/>
            <person name="Debuchy R."/>
            <person name="Gladieux P."/>
            <person name="Thoren M.H."/>
            <person name="Johannesson H."/>
        </authorList>
    </citation>
    <scope>NUCLEOTIDE SEQUENCE</scope>
    <source>
        <strain evidence="2">CBS 955.72</strain>
    </source>
</reference>
<evidence type="ECO:0000313" key="3">
    <source>
        <dbReference type="Proteomes" id="UP001275084"/>
    </source>
</evidence>
<feature type="domain" description="Amidase" evidence="1">
    <location>
        <begin position="36"/>
        <end position="105"/>
    </location>
</feature>
<dbReference type="AlphaFoldDB" id="A0AAJ0HHR0"/>
<dbReference type="InterPro" id="IPR023631">
    <property type="entry name" value="Amidase_dom"/>
</dbReference>
<organism evidence="2 3">
    <name type="scientific">Lasiosphaeria hispida</name>
    <dbReference type="NCBI Taxonomy" id="260671"/>
    <lineage>
        <taxon>Eukaryota</taxon>
        <taxon>Fungi</taxon>
        <taxon>Dikarya</taxon>
        <taxon>Ascomycota</taxon>
        <taxon>Pezizomycotina</taxon>
        <taxon>Sordariomycetes</taxon>
        <taxon>Sordariomycetidae</taxon>
        <taxon>Sordariales</taxon>
        <taxon>Lasiosphaeriaceae</taxon>
        <taxon>Lasiosphaeria</taxon>
    </lineage>
</organism>